<keyword evidence="7 9" id="KW-1133">Transmembrane helix</keyword>
<dbReference type="GO" id="GO:0012505">
    <property type="term" value="C:endomembrane system"/>
    <property type="evidence" value="ECO:0007669"/>
    <property type="project" value="UniProtKB-SubCell"/>
</dbReference>
<feature type="transmembrane region" description="Helical" evidence="9">
    <location>
        <begin position="199"/>
        <end position="221"/>
    </location>
</feature>
<accession>A0A1I7SMS7</accession>
<keyword evidence="8 9" id="KW-0472">Membrane</keyword>
<dbReference type="EMBL" id="CAJFDI010000006">
    <property type="protein sequence ID" value="CAD5234530.1"/>
    <property type="molecule type" value="Genomic_DNA"/>
</dbReference>
<feature type="transmembrane region" description="Helical" evidence="9">
    <location>
        <begin position="59"/>
        <end position="78"/>
    </location>
</feature>
<name>A0A1I7SMS7_BURXY</name>
<protein>
    <recommendedName>
        <fullName evidence="9">Sugar transporter SWEET</fullName>
    </recommendedName>
</protein>
<organism evidence="12 14">
    <name type="scientific">Bursaphelenchus xylophilus</name>
    <name type="common">Pinewood nematode worm</name>
    <name type="synonym">Aphelenchoides xylophilus</name>
    <dbReference type="NCBI Taxonomy" id="6326"/>
    <lineage>
        <taxon>Eukaryota</taxon>
        <taxon>Metazoa</taxon>
        <taxon>Ecdysozoa</taxon>
        <taxon>Nematoda</taxon>
        <taxon>Chromadorea</taxon>
        <taxon>Rhabditida</taxon>
        <taxon>Tylenchina</taxon>
        <taxon>Tylenchomorpha</taxon>
        <taxon>Aphelenchoidea</taxon>
        <taxon>Aphelenchoididae</taxon>
        <taxon>Bursaphelenchus</taxon>
    </lineage>
</organism>
<evidence type="ECO:0000256" key="5">
    <source>
        <dbReference type="ARBA" id="ARBA00022692"/>
    </source>
</evidence>
<evidence type="ECO:0000313" key="11">
    <source>
        <dbReference type="EMBL" id="CAG9130349.1"/>
    </source>
</evidence>
<dbReference type="GO" id="GO:0051119">
    <property type="term" value="F:sugar transmembrane transporter activity"/>
    <property type="evidence" value="ECO:0007669"/>
    <property type="project" value="InterPro"/>
</dbReference>
<dbReference type="AlphaFoldDB" id="A0A1I7SMS7"/>
<dbReference type="PANTHER" id="PTHR10791:SF233">
    <property type="entry name" value="SUGAR TRANSPORTER SWEET"/>
    <property type="match status" value="1"/>
</dbReference>
<feature type="transmembrane region" description="Helical" evidence="9">
    <location>
        <begin position="169"/>
        <end position="193"/>
    </location>
</feature>
<dbReference type="SMR" id="A0A1I7SMS7"/>
<keyword evidence="3 9" id="KW-0813">Transport</keyword>
<dbReference type="Proteomes" id="UP000095284">
    <property type="component" value="Unplaced"/>
</dbReference>
<dbReference type="WBParaSite" id="BXY_1436300.1">
    <property type="protein sequence ID" value="BXY_1436300.1"/>
    <property type="gene ID" value="BXY_1436300"/>
</dbReference>
<dbReference type="eggNOG" id="ENOG502S5M6">
    <property type="taxonomic scope" value="Eukaryota"/>
</dbReference>
<evidence type="ECO:0000256" key="3">
    <source>
        <dbReference type="ARBA" id="ARBA00022448"/>
    </source>
</evidence>
<dbReference type="InterPro" id="IPR047664">
    <property type="entry name" value="SWEET"/>
</dbReference>
<feature type="transmembrane region" description="Helical" evidence="9">
    <location>
        <begin position="141"/>
        <end position="162"/>
    </location>
</feature>
<sequence>MSADWETLSLSQLYQDYTQNLVWSLFLTSTALHAIVLIASPVQAVHKWYRRKSSDGDTALPYICAVVGSTLWLRYSVFIGDLKLILLQTYAVLMQIAFVGLLIHYRTKKMRLTRGILVISLVMMLLFMYASSITHEEGKQLIGICASGAQIAGSFVCPYLVYRAVKTKVIDFVPLAPVAFTWIMELHAIVYSIGINDFYLLLANGVFCCMDGSLLAMFFIYPTERKESKKNSKLMDL</sequence>
<evidence type="ECO:0000256" key="9">
    <source>
        <dbReference type="RuleBase" id="RU910715"/>
    </source>
</evidence>
<dbReference type="GO" id="GO:0005886">
    <property type="term" value="C:plasma membrane"/>
    <property type="evidence" value="ECO:0007669"/>
    <property type="project" value="UniProtKB-SubCell"/>
</dbReference>
<keyword evidence="4 9" id="KW-0762">Sugar transport</keyword>
<evidence type="ECO:0000256" key="1">
    <source>
        <dbReference type="ARBA" id="ARBA00004127"/>
    </source>
</evidence>
<proteinExistence type="inferred from homology"/>
<keyword evidence="5 9" id="KW-0812">Transmembrane</keyword>
<dbReference type="PANTHER" id="PTHR10791">
    <property type="entry name" value="RAG1-ACTIVATING PROTEIN 1"/>
    <property type="match status" value="1"/>
</dbReference>
<dbReference type="EMBL" id="CAJFCV020000006">
    <property type="protein sequence ID" value="CAG9130349.1"/>
    <property type="molecule type" value="Genomic_DNA"/>
</dbReference>
<dbReference type="Gene3D" id="1.20.1280.290">
    <property type="match status" value="2"/>
</dbReference>
<feature type="transmembrane region" description="Helical" evidence="9">
    <location>
        <begin position="115"/>
        <end position="135"/>
    </location>
</feature>
<comment type="function">
    <text evidence="9">Mediates sugar transport across membranes.</text>
</comment>
<evidence type="ECO:0000313" key="10">
    <source>
        <dbReference type="EMBL" id="CAD5234530.1"/>
    </source>
</evidence>
<feature type="transmembrane region" description="Helical" evidence="9">
    <location>
        <begin position="20"/>
        <end position="39"/>
    </location>
</feature>
<gene>
    <name evidence="10" type="ORF">BXYJ_LOCUS14621</name>
</gene>
<evidence type="ECO:0000313" key="14">
    <source>
        <dbReference type="WBParaSite" id="BXY_1436300.1"/>
    </source>
</evidence>
<feature type="transmembrane region" description="Helical" evidence="9">
    <location>
        <begin position="84"/>
        <end position="103"/>
    </location>
</feature>
<evidence type="ECO:0000256" key="7">
    <source>
        <dbReference type="ARBA" id="ARBA00022989"/>
    </source>
</evidence>
<dbReference type="OrthoDB" id="409725at2759"/>
<dbReference type="Proteomes" id="UP000582659">
    <property type="component" value="Unassembled WGS sequence"/>
</dbReference>
<evidence type="ECO:0000256" key="6">
    <source>
        <dbReference type="ARBA" id="ARBA00022737"/>
    </source>
</evidence>
<keyword evidence="13" id="KW-1185">Reference proteome</keyword>
<keyword evidence="6" id="KW-0677">Repeat</keyword>
<comment type="subcellular location">
    <subcellularLocation>
        <location evidence="9">Cell membrane</location>
        <topology evidence="9">Multi-pass membrane protein</topology>
    </subcellularLocation>
    <subcellularLocation>
        <location evidence="1">Endomembrane system</location>
        <topology evidence="1">Multi-pass membrane protein</topology>
    </subcellularLocation>
</comment>
<reference evidence="11" key="2">
    <citation type="submission" date="2020-08" db="EMBL/GenBank/DDBJ databases">
        <authorList>
            <person name="Kikuchi T."/>
        </authorList>
    </citation>
    <scope>NUCLEOTIDE SEQUENCE</scope>
    <source>
        <strain evidence="10">Ka4C1</strain>
    </source>
</reference>
<dbReference type="Proteomes" id="UP000659654">
    <property type="component" value="Unassembled WGS sequence"/>
</dbReference>
<evidence type="ECO:0000256" key="8">
    <source>
        <dbReference type="ARBA" id="ARBA00023136"/>
    </source>
</evidence>
<reference evidence="14" key="1">
    <citation type="submission" date="2016-11" db="UniProtKB">
        <authorList>
            <consortium name="WormBaseParasite"/>
        </authorList>
    </citation>
    <scope>IDENTIFICATION</scope>
</reference>
<evidence type="ECO:0000256" key="2">
    <source>
        <dbReference type="ARBA" id="ARBA00007809"/>
    </source>
</evidence>
<evidence type="ECO:0000313" key="12">
    <source>
        <dbReference type="Proteomes" id="UP000095284"/>
    </source>
</evidence>
<dbReference type="Pfam" id="PF03083">
    <property type="entry name" value="MtN3_slv"/>
    <property type="match status" value="2"/>
</dbReference>
<evidence type="ECO:0000313" key="13">
    <source>
        <dbReference type="Proteomes" id="UP000659654"/>
    </source>
</evidence>
<dbReference type="InterPro" id="IPR004316">
    <property type="entry name" value="SWEET_rpt"/>
</dbReference>
<evidence type="ECO:0000256" key="4">
    <source>
        <dbReference type="ARBA" id="ARBA00022597"/>
    </source>
</evidence>
<comment type="similarity">
    <text evidence="2 9">Belongs to the SWEET sugar transporter family.</text>
</comment>